<keyword evidence="2" id="KW-1185">Reference proteome</keyword>
<proteinExistence type="predicted"/>
<reference evidence="1 2" key="1">
    <citation type="submission" date="2024-09" db="EMBL/GenBank/DDBJ databases">
        <title>Laminarin stimulates single cell rates of sulfate reduction while oxygen inhibits transcriptomic activity in coastal marine sediment.</title>
        <authorList>
            <person name="Lindsay M."/>
            <person name="Orcutt B."/>
            <person name="Emerson D."/>
            <person name="Stepanauskas R."/>
            <person name="D'Angelo T."/>
        </authorList>
    </citation>
    <scope>NUCLEOTIDE SEQUENCE [LARGE SCALE GENOMIC DNA]</scope>
    <source>
        <strain evidence="1">SAG AM-311-K15</strain>
    </source>
</reference>
<name>A0ABV6Z6H2_UNCC1</name>
<gene>
    <name evidence="1" type="ORF">ACFL27_27970</name>
</gene>
<comment type="caution">
    <text evidence="1">The sequence shown here is derived from an EMBL/GenBank/DDBJ whole genome shotgun (WGS) entry which is preliminary data.</text>
</comment>
<sequence length="127" mass="14967">YILCKLYTDKAELCFLQQSYDQAAHFVVKARALAQEIQEKDTQIRVDILDAQLGSRSHKTKAIEKLISLLHHVQNSGDEKQEAHISKELYLFTNQEKYRRKAQLMYKKLFEKTPLPLYDKILKELDK</sequence>
<evidence type="ECO:0000313" key="2">
    <source>
        <dbReference type="Proteomes" id="UP001594351"/>
    </source>
</evidence>
<accession>A0ABV6Z6H2</accession>
<dbReference type="EMBL" id="JBHPBY010000691">
    <property type="protein sequence ID" value="MFC1854039.1"/>
    <property type="molecule type" value="Genomic_DNA"/>
</dbReference>
<feature type="non-terminal residue" evidence="1">
    <location>
        <position position="1"/>
    </location>
</feature>
<protein>
    <submittedName>
        <fullName evidence="1">Uncharacterized protein</fullName>
    </submittedName>
</protein>
<dbReference type="Proteomes" id="UP001594351">
    <property type="component" value="Unassembled WGS sequence"/>
</dbReference>
<evidence type="ECO:0000313" key="1">
    <source>
        <dbReference type="EMBL" id="MFC1854039.1"/>
    </source>
</evidence>
<organism evidence="1 2">
    <name type="scientific">candidate division CSSED10-310 bacterium</name>
    <dbReference type="NCBI Taxonomy" id="2855610"/>
    <lineage>
        <taxon>Bacteria</taxon>
        <taxon>Bacteria division CSSED10-310</taxon>
    </lineage>
</organism>